<dbReference type="InterPro" id="IPR011051">
    <property type="entry name" value="RmlC_Cupin_sf"/>
</dbReference>
<comment type="caution">
    <text evidence="2">The sequence shown here is derived from an EMBL/GenBank/DDBJ whole genome shotgun (WGS) entry which is preliminary data.</text>
</comment>
<dbReference type="EMBL" id="JBHLZU010000007">
    <property type="protein sequence ID" value="MFB9904033.1"/>
    <property type="molecule type" value="Genomic_DNA"/>
</dbReference>
<dbReference type="InterPro" id="IPR014710">
    <property type="entry name" value="RmlC-like_jellyroll"/>
</dbReference>
<accession>A0ABV5ZUZ7</accession>
<proteinExistence type="predicted"/>
<reference evidence="2 3" key="1">
    <citation type="submission" date="2024-09" db="EMBL/GenBank/DDBJ databases">
        <authorList>
            <person name="Sun Q."/>
            <person name="Mori K."/>
        </authorList>
    </citation>
    <scope>NUCLEOTIDE SEQUENCE [LARGE SCALE GENOMIC DNA]</scope>
    <source>
        <strain evidence="2 3">TBRC 7907</strain>
    </source>
</reference>
<keyword evidence="3" id="KW-1185">Reference proteome</keyword>
<dbReference type="InterPro" id="IPR053146">
    <property type="entry name" value="QDO-like"/>
</dbReference>
<protein>
    <submittedName>
        <fullName evidence="2">Cupin domain-containing protein</fullName>
    </submittedName>
</protein>
<feature type="domain" description="Cupin type-2" evidence="1">
    <location>
        <begin position="40"/>
        <end position="105"/>
    </location>
</feature>
<dbReference type="PANTHER" id="PTHR36440">
    <property type="entry name" value="PUTATIVE (AFU_ORTHOLOGUE AFUA_8G07350)-RELATED"/>
    <property type="match status" value="1"/>
</dbReference>
<sequence length="155" mass="16842">MTLVFREEDAEVLHYSPTTTGWLLADSAATGESLSAGRLRLDVGVEGGKPHYHARSTEVFYVLDGELEIMLDDKVETVGKGGLVVVPPHLPHAFGATPDSHADLLIAITPGVQRFDYLRHLSRVASGTTPPDCVPADPALYDVRPVDSPLWRTTR</sequence>
<dbReference type="RefSeq" id="WP_377851194.1">
    <property type="nucleotide sequence ID" value="NZ_JBHLZU010000007.1"/>
</dbReference>
<name>A0ABV5ZUZ7_9PSEU</name>
<dbReference type="Proteomes" id="UP001589693">
    <property type="component" value="Unassembled WGS sequence"/>
</dbReference>
<dbReference type="InterPro" id="IPR013096">
    <property type="entry name" value="Cupin_2"/>
</dbReference>
<evidence type="ECO:0000313" key="2">
    <source>
        <dbReference type="EMBL" id="MFB9904033.1"/>
    </source>
</evidence>
<dbReference type="PANTHER" id="PTHR36440:SF1">
    <property type="entry name" value="PUTATIVE (AFU_ORTHOLOGUE AFUA_8G07350)-RELATED"/>
    <property type="match status" value="1"/>
</dbReference>
<dbReference type="Gene3D" id="2.60.120.10">
    <property type="entry name" value="Jelly Rolls"/>
    <property type="match status" value="1"/>
</dbReference>
<gene>
    <name evidence="2" type="ORF">ACFFQA_08785</name>
</gene>
<organism evidence="2 3">
    <name type="scientific">Allokutzneria oryzae</name>
    <dbReference type="NCBI Taxonomy" id="1378989"/>
    <lineage>
        <taxon>Bacteria</taxon>
        <taxon>Bacillati</taxon>
        <taxon>Actinomycetota</taxon>
        <taxon>Actinomycetes</taxon>
        <taxon>Pseudonocardiales</taxon>
        <taxon>Pseudonocardiaceae</taxon>
        <taxon>Allokutzneria</taxon>
    </lineage>
</organism>
<dbReference type="SUPFAM" id="SSF51182">
    <property type="entry name" value="RmlC-like cupins"/>
    <property type="match status" value="1"/>
</dbReference>
<dbReference type="Pfam" id="PF07883">
    <property type="entry name" value="Cupin_2"/>
    <property type="match status" value="1"/>
</dbReference>
<evidence type="ECO:0000313" key="3">
    <source>
        <dbReference type="Proteomes" id="UP001589693"/>
    </source>
</evidence>
<evidence type="ECO:0000259" key="1">
    <source>
        <dbReference type="Pfam" id="PF07883"/>
    </source>
</evidence>